<gene>
    <name evidence="2" type="ORF">A2617_00535</name>
</gene>
<dbReference type="Proteomes" id="UP000177135">
    <property type="component" value="Unassembled WGS sequence"/>
</dbReference>
<comment type="caution">
    <text evidence="2">The sequence shown here is derived from an EMBL/GenBank/DDBJ whole genome shotgun (WGS) entry which is preliminary data.</text>
</comment>
<feature type="transmembrane region" description="Helical" evidence="1">
    <location>
        <begin position="15"/>
        <end position="38"/>
    </location>
</feature>
<keyword evidence="1" id="KW-0472">Membrane</keyword>
<keyword evidence="1" id="KW-0812">Transmembrane</keyword>
<evidence type="ECO:0000313" key="3">
    <source>
        <dbReference type="Proteomes" id="UP000177135"/>
    </source>
</evidence>
<evidence type="ECO:0000313" key="2">
    <source>
        <dbReference type="EMBL" id="OGE71021.1"/>
    </source>
</evidence>
<organism evidence="2 3">
    <name type="scientific">Candidatus Daviesbacteria bacterium RIFOXYD1_FULL_41_10</name>
    <dbReference type="NCBI Taxonomy" id="1797801"/>
    <lineage>
        <taxon>Bacteria</taxon>
        <taxon>Candidatus Daviesiibacteriota</taxon>
    </lineage>
</organism>
<name>A0A1F5N089_9BACT</name>
<sequence>MQKGFATFMKTERGFTPVIILVGILIAALTVGGGYYFFKVKTPTQKACTLEAKICPDGTGVGRSGPNCEFASCPSLKDSDFEEVTIKQLFENRDKYNGKKVKVKGEYRVLSGRARPMVECMPSGNGKNPQIIESNIITTTWGISDGLNELGVDAIDQSGVRNSTLPNYNKGQEIQLEGLARTSIVNNDCNLDIRYKVIYLEVKAEDIDITVKPPLETLPSLK</sequence>
<accession>A0A1F5N089</accession>
<keyword evidence="1" id="KW-1133">Transmembrane helix</keyword>
<protein>
    <submittedName>
        <fullName evidence="2">Uncharacterized protein</fullName>
    </submittedName>
</protein>
<evidence type="ECO:0000256" key="1">
    <source>
        <dbReference type="SAM" id="Phobius"/>
    </source>
</evidence>
<dbReference type="AlphaFoldDB" id="A0A1F5N089"/>
<proteinExistence type="predicted"/>
<reference evidence="2 3" key="1">
    <citation type="journal article" date="2016" name="Nat. Commun.">
        <title>Thousands of microbial genomes shed light on interconnected biogeochemical processes in an aquifer system.</title>
        <authorList>
            <person name="Anantharaman K."/>
            <person name="Brown C.T."/>
            <person name="Hug L.A."/>
            <person name="Sharon I."/>
            <person name="Castelle C.J."/>
            <person name="Probst A.J."/>
            <person name="Thomas B.C."/>
            <person name="Singh A."/>
            <person name="Wilkins M.J."/>
            <person name="Karaoz U."/>
            <person name="Brodie E.L."/>
            <person name="Williams K.H."/>
            <person name="Hubbard S.S."/>
            <person name="Banfield J.F."/>
        </authorList>
    </citation>
    <scope>NUCLEOTIDE SEQUENCE [LARGE SCALE GENOMIC DNA]</scope>
</reference>
<dbReference type="EMBL" id="MFEC01000023">
    <property type="protein sequence ID" value="OGE71021.1"/>
    <property type="molecule type" value="Genomic_DNA"/>
</dbReference>